<evidence type="ECO:0000313" key="2">
    <source>
        <dbReference type="EMBL" id="WAD02985.1"/>
    </source>
</evidence>
<organism evidence="2 3">
    <name type="scientific">Levilactobacillus brevis</name>
    <name type="common">Lactobacillus brevis</name>
    <dbReference type="NCBI Taxonomy" id="1580"/>
    <lineage>
        <taxon>Bacteria</taxon>
        <taxon>Bacillati</taxon>
        <taxon>Bacillota</taxon>
        <taxon>Bacilli</taxon>
        <taxon>Lactobacillales</taxon>
        <taxon>Lactobacillaceae</taxon>
        <taxon>Levilactobacillus</taxon>
    </lineage>
</organism>
<keyword evidence="1" id="KW-0472">Membrane</keyword>
<feature type="transmembrane region" description="Helical" evidence="1">
    <location>
        <begin position="316"/>
        <end position="339"/>
    </location>
</feature>
<feature type="transmembrane region" description="Helical" evidence="1">
    <location>
        <begin position="351"/>
        <end position="371"/>
    </location>
</feature>
<feature type="transmembrane region" description="Helical" evidence="1">
    <location>
        <begin position="60"/>
        <end position="78"/>
    </location>
</feature>
<proteinExistence type="predicted"/>
<sequence>MKIKINTYTAIKLMILSVFVFGYTIRVSTIPTFQYVSVLFLLGMCILLKKYFRNIDVKKMFLWMSFLIATFLSDMINNVSMHQWGMYFFMNTMSLLVLIVDNNALSLEKNEIKKLIQTYNKFVYLIFIIYLVDLLTGSLIMRTLADNWLTCIANWVPRGKSLFTSRYASYLGHYLFTDVIYVGYYILNAFYKHSFFDEIETPIIMHIVAVIGVISTGSKTGLLILSVLLIVFNIKKIKHMIALIAGAFALYFAGFFNILLGRLSTEEFSTGRSGAWQTLFDMKVLKFNLFYGIGDGFFEYIQRFVDFGTAGIATEYPILCLLFKVGVIGFIAYIALMLLIPGYELLKKKNLYGAVCIGAYFFLIATFNGLTVYPDTQIVYIIVVIMIELISKVAKKKYTLNE</sequence>
<keyword evidence="1" id="KW-0812">Transmembrane</keyword>
<geneLocation type="plasmid" evidence="2 3">
    <name>pBRV691</name>
</geneLocation>
<feature type="transmembrane region" description="Helical" evidence="1">
    <location>
        <begin position="203"/>
        <end position="234"/>
    </location>
</feature>
<feature type="transmembrane region" description="Helical" evidence="1">
    <location>
        <begin position="240"/>
        <end position="263"/>
    </location>
</feature>
<feature type="transmembrane region" description="Helical" evidence="1">
    <location>
        <begin position="377"/>
        <end position="394"/>
    </location>
</feature>
<keyword evidence="1" id="KW-1133">Transmembrane helix</keyword>
<dbReference type="Proteomes" id="UP001164768">
    <property type="component" value="Plasmid pBRV691"/>
</dbReference>
<gene>
    <name evidence="2" type="ORF">ORR04_12430</name>
</gene>
<feature type="transmembrane region" description="Helical" evidence="1">
    <location>
        <begin position="32"/>
        <end position="48"/>
    </location>
</feature>
<reference evidence="2" key="1">
    <citation type="submission" date="2022-11" db="EMBL/GenBank/DDBJ databases">
        <title>Whole genome sequence of Levilactobacillus brevis SMB091.</title>
        <authorList>
            <person name="Kim J.-M."/>
            <person name="Kim O.-C."/>
            <person name="Choi Y.H."/>
            <person name="Han N.S."/>
            <person name="Hurh B."/>
        </authorList>
    </citation>
    <scope>NUCLEOTIDE SEQUENCE</scope>
    <source>
        <strain evidence="2">SMB091</strain>
        <plasmid evidence="2">pBRV691</plasmid>
    </source>
</reference>
<evidence type="ECO:0000313" key="3">
    <source>
        <dbReference type="Proteomes" id="UP001164768"/>
    </source>
</evidence>
<name>A0AB38X8R7_LEVBR</name>
<feature type="transmembrane region" description="Helical" evidence="1">
    <location>
        <begin position="122"/>
        <end position="140"/>
    </location>
</feature>
<dbReference type="AlphaFoldDB" id="A0AB38X8R7"/>
<evidence type="ECO:0000256" key="1">
    <source>
        <dbReference type="SAM" id="Phobius"/>
    </source>
</evidence>
<protein>
    <submittedName>
        <fullName evidence="2">Uncharacterized protein</fullName>
    </submittedName>
</protein>
<dbReference type="EMBL" id="CP113119">
    <property type="protein sequence ID" value="WAD02985.1"/>
    <property type="molecule type" value="Genomic_DNA"/>
</dbReference>
<accession>A0AB38X8R7</accession>
<keyword evidence="2" id="KW-0614">Plasmid</keyword>
<feature type="transmembrane region" description="Helical" evidence="1">
    <location>
        <begin position="171"/>
        <end position="191"/>
    </location>
</feature>
<dbReference type="RefSeq" id="WP_267668776.1">
    <property type="nucleotide sequence ID" value="NZ_CP113119.1"/>
</dbReference>
<feature type="transmembrane region" description="Helical" evidence="1">
    <location>
        <begin position="7"/>
        <end position="26"/>
    </location>
</feature>